<evidence type="ECO:0000313" key="2">
    <source>
        <dbReference type="Proteomes" id="UP001603857"/>
    </source>
</evidence>
<dbReference type="EMBL" id="JBGMDY010000004">
    <property type="protein sequence ID" value="KAL2337254.1"/>
    <property type="molecule type" value="Genomic_DNA"/>
</dbReference>
<sequence length="375" mass="44091">MLNFPEMMFEIMLNDSKITRQKMYNSRKLAKLDKPLEEETSSISDLSRDDLIKLVAEKEEHVKSAHRYNARMLNFTEMMFEIMSNDSKITRQKMYNSRKLAKQDKHLEEESSSISDLSRDDLIKLVAEKEEHVKSAHRYNARMLNFTEMMSEIMSNDSKITRQKMYNSRKLAKKDKRLEEESSSISDLSRDDLIKLVAEKEEHVKSAHRYNARMLNFIEMMSEIMSNDSKITRQKMYNSRKLAKHDKPLEEESSSISDLSRDDLIKLVAEKEEHDKPLEEESSSISDLSRDDLIKLVAEKEEHDKPLEEESSSISDLSMYDLIKLVAEKEEHVKSAHRYSARMLNFTEMMSEIMSNDSKITRQKMYNSRKLAKRV</sequence>
<evidence type="ECO:0000313" key="1">
    <source>
        <dbReference type="EMBL" id="KAL2337254.1"/>
    </source>
</evidence>
<reference evidence="1 2" key="1">
    <citation type="submission" date="2024-08" db="EMBL/GenBank/DDBJ databases">
        <title>Insights into the chromosomal genome structure of Flemingia macrophylla.</title>
        <authorList>
            <person name="Ding Y."/>
            <person name="Zhao Y."/>
            <person name="Bi W."/>
            <person name="Wu M."/>
            <person name="Zhao G."/>
            <person name="Gong Y."/>
            <person name="Li W."/>
            <person name="Zhang P."/>
        </authorList>
    </citation>
    <scope>NUCLEOTIDE SEQUENCE [LARGE SCALE GENOMIC DNA]</scope>
    <source>
        <strain evidence="1">DYQJB</strain>
        <tissue evidence="1">Leaf</tissue>
    </source>
</reference>
<keyword evidence="2" id="KW-1185">Reference proteome</keyword>
<comment type="caution">
    <text evidence="1">The sequence shown here is derived from an EMBL/GenBank/DDBJ whole genome shotgun (WGS) entry which is preliminary data.</text>
</comment>
<gene>
    <name evidence="1" type="ORF">Fmac_011700</name>
</gene>
<dbReference type="Proteomes" id="UP001603857">
    <property type="component" value="Unassembled WGS sequence"/>
</dbReference>
<organism evidence="1 2">
    <name type="scientific">Flemingia macrophylla</name>
    <dbReference type="NCBI Taxonomy" id="520843"/>
    <lineage>
        <taxon>Eukaryota</taxon>
        <taxon>Viridiplantae</taxon>
        <taxon>Streptophyta</taxon>
        <taxon>Embryophyta</taxon>
        <taxon>Tracheophyta</taxon>
        <taxon>Spermatophyta</taxon>
        <taxon>Magnoliopsida</taxon>
        <taxon>eudicotyledons</taxon>
        <taxon>Gunneridae</taxon>
        <taxon>Pentapetalae</taxon>
        <taxon>rosids</taxon>
        <taxon>fabids</taxon>
        <taxon>Fabales</taxon>
        <taxon>Fabaceae</taxon>
        <taxon>Papilionoideae</taxon>
        <taxon>50 kb inversion clade</taxon>
        <taxon>NPAAA clade</taxon>
        <taxon>indigoferoid/millettioid clade</taxon>
        <taxon>Phaseoleae</taxon>
        <taxon>Flemingia</taxon>
    </lineage>
</organism>
<dbReference type="AlphaFoldDB" id="A0ABD1MN72"/>
<proteinExistence type="predicted"/>
<protein>
    <submittedName>
        <fullName evidence="1">Uncharacterized protein</fullName>
    </submittedName>
</protein>
<name>A0ABD1MN72_9FABA</name>
<accession>A0ABD1MN72</accession>